<dbReference type="Gene3D" id="3.30.70.120">
    <property type="match status" value="1"/>
</dbReference>
<dbReference type="eggNOG" id="COG0347">
    <property type="taxonomic scope" value="Bacteria"/>
</dbReference>
<dbReference type="SUPFAM" id="SSF54913">
    <property type="entry name" value="GlnB-like"/>
    <property type="match status" value="1"/>
</dbReference>
<accession>H1FXK8</accession>
<dbReference type="STRING" id="929558.SMGD1_0914"/>
<dbReference type="PATRIC" id="fig|929558.5.peg.910"/>
<protein>
    <recommendedName>
        <fullName evidence="3">Nitrogen regulatory protein P-II</fullName>
    </recommendedName>
</protein>
<evidence type="ECO:0000313" key="2">
    <source>
        <dbReference type="Proteomes" id="UP000006431"/>
    </source>
</evidence>
<reference evidence="1 2" key="1">
    <citation type="journal article" date="2012" name="Proc. Natl. Acad. Sci. U.S.A.">
        <title>Genome and physiology of a model Epsilonproteobacterium responsible for sulfide detoxification in marine oxygen depletion zones.</title>
        <authorList>
            <person name="Grote J."/>
            <person name="Schott T."/>
            <person name="Bruckner C.G."/>
            <person name="Glockner F.O."/>
            <person name="Jost G."/>
            <person name="Teeling H."/>
            <person name="Labrenz M."/>
            <person name="Jurgens K."/>
        </authorList>
    </citation>
    <scope>NUCLEOTIDE SEQUENCE [LARGE SCALE GENOMIC DNA]</scope>
    <source>
        <strain evidence="1 2">GD1</strain>
    </source>
</reference>
<dbReference type="AlphaFoldDB" id="H1FXK8"/>
<evidence type="ECO:0000313" key="1">
    <source>
        <dbReference type="EMBL" id="EHP29440.1"/>
    </source>
</evidence>
<dbReference type="InterPro" id="IPR011322">
    <property type="entry name" value="N-reg_PII-like_a/b"/>
</dbReference>
<gene>
    <name evidence="1" type="ORF">SMGD1_0914</name>
</gene>
<dbReference type="HOGENOM" id="CLU_159089_0_0_7"/>
<sequence length="122" mass="13152">MKTNITYLSDVVAVTCIVKHGSGEKVVAMAREVGVSGEIIFNARGAGIRERLGLWGIAVEVDKDVVTMMTSIENRDLLIHHLYTKLGLNRPGAGVVYATALDKVATYIPEAVLSTLEKEGPQ</sequence>
<dbReference type="InterPro" id="IPR015867">
    <property type="entry name" value="N-reg_PII/ATP_PRibTrfase_C"/>
</dbReference>
<proteinExistence type="predicted"/>
<evidence type="ECO:0008006" key="3">
    <source>
        <dbReference type="Google" id="ProtNLM"/>
    </source>
</evidence>
<organism evidence="1 2">
    <name type="scientific">Sulfurimonas gotlandica (strain DSM 19862 / JCM 16533 / GD1)</name>
    <dbReference type="NCBI Taxonomy" id="929558"/>
    <lineage>
        <taxon>Bacteria</taxon>
        <taxon>Pseudomonadati</taxon>
        <taxon>Campylobacterota</taxon>
        <taxon>Epsilonproteobacteria</taxon>
        <taxon>Campylobacterales</taxon>
        <taxon>Sulfurimonadaceae</taxon>
        <taxon>Sulfurimonas</taxon>
    </lineage>
</organism>
<keyword evidence="2" id="KW-1185">Reference proteome</keyword>
<comment type="caution">
    <text evidence="1">The sequence shown here is derived from an EMBL/GenBank/DDBJ whole genome shotgun (WGS) entry which is preliminary data.</text>
</comment>
<dbReference type="Proteomes" id="UP000006431">
    <property type="component" value="Unassembled WGS sequence"/>
</dbReference>
<dbReference type="EMBL" id="AFRZ01000001">
    <property type="protein sequence ID" value="EHP29440.1"/>
    <property type="molecule type" value="Genomic_DNA"/>
</dbReference>
<name>H1FXK8_SULGG</name>